<organism evidence="1 2">
    <name type="scientific">Burkholderia mayonis</name>
    <dbReference type="NCBI Taxonomy" id="1385591"/>
    <lineage>
        <taxon>Bacteria</taxon>
        <taxon>Pseudomonadati</taxon>
        <taxon>Pseudomonadota</taxon>
        <taxon>Betaproteobacteria</taxon>
        <taxon>Burkholderiales</taxon>
        <taxon>Burkholderiaceae</taxon>
        <taxon>Burkholderia</taxon>
        <taxon>pseudomallei group</taxon>
    </lineage>
</organism>
<dbReference type="AlphaFoldDB" id="A0A1B4G383"/>
<proteinExistence type="predicted"/>
<sequence length="115" mass="13128">MSEPILSREELQHAARAMLMAVLGAPHDIERNSVKVHFDADKEGHNALNQMSRRIESELKALLEKLRGEPRAWLVEGGRMFRDRAFIDEWNADTSLAERNDGARKMPLYTLKGQS</sequence>
<gene>
    <name evidence="1" type="ORF">WS71_24495</name>
</gene>
<protein>
    <submittedName>
        <fullName evidence="1">Uncharacterized protein</fullName>
    </submittedName>
</protein>
<dbReference type="EMBL" id="CP013389">
    <property type="protein sequence ID" value="AOJ10371.1"/>
    <property type="molecule type" value="Genomic_DNA"/>
</dbReference>
<dbReference type="Proteomes" id="UP000067711">
    <property type="component" value="Chromosome 1"/>
</dbReference>
<evidence type="ECO:0000313" key="1">
    <source>
        <dbReference type="EMBL" id="AOJ10371.1"/>
    </source>
</evidence>
<dbReference type="RefSeq" id="WP_066489683.1">
    <property type="nucleotide sequence ID" value="NZ_CP013389.1"/>
</dbReference>
<reference evidence="1 2" key="1">
    <citation type="submission" date="2015-12" db="EMBL/GenBank/DDBJ databases">
        <title>Diversity of Burkholderia near neighbor genomes.</title>
        <authorList>
            <person name="Sahl J."/>
            <person name="Wagner D."/>
            <person name="Keim P."/>
        </authorList>
    </citation>
    <scope>NUCLEOTIDE SEQUENCE [LARGE SCALE GENOMIC DNA]</scope>
    <source>
        <strain evidence="1 2">BDU8</strain>
    </source>
</reference>
<evidence type="ECO:0000313" key="2">
    <source>
        <dbReference type="Proteomes" id="UP000067711"/>
    </source>
</evidence>
<name>A0A1B4G383_9BURK</name>
<accession>A0A1B4G383</accession>